<name>A0A8K0RX30_9HYPO</name>
<organism evidence="1 2">
    <name type="scientific">Fusarium tricinctum</name>
    <dbReference type="NCBI Taxonomy" id="61284"/>
    <lineage>
        <taxon>Eukaryota</taxon>
        <taxon>Fungi</taxon>
        <taxon>Dikarya</taxon>
        <taxon>Ascomycota</taxon>
        <taxon>Pezizomycotina</taxon>
        <taxon>Sordariomycetes</taxon>
        <taxon>Hypocreomycetidae</taxon>
        <taxon>Hypocreales</taxon>
        <taxon>Nectriaceae</taxon>
        <taxon>Fusarium</taxon>
        <taxon>Fusarium tricinctum species complex</taxon>
    </lineage>
</organism>
<proteinExistence type="predicted"/>
<dbReference type="EMBL" id="JAGPXF010000004">
    <property type="protein sequence ID" value="KAH7245613.1"/>
    <property type="molecule type" value="Genomic_DNA"/>
</dbReference>
<sequence length="154" mass="17189">MSSSQELRTAIEHTTRQFLGAYKDAGEKNDPAIINRDVTDSCKRYFLPAGVLELFGAPADSALDNAEYERGMAKDLEKGRVTRTQIFNLAVDTESRKSAATTITDMTFKDGDIVVMEHSWVLDFNEDGSKVNNVVEFCDMDGLRKMFAKVYTAT</sequence>
<evidence type="ECO:0000313" key="1">
    <source>
        <dbReference type="EMBL" id="KAH7245613.1"/>
    </source>
</evidence>
<protein>
    <recommendedName>
        <fullName evidence="3">SnoaL-like domain-containing protein</fullName>
    </recommendedName>
</protein>
<evidence type="ECO:0008006" key="3">
    <source>
        <dbReference type="Google" id="ProtNLM"/>
    </source>
</evidence>
<accession>A0A8K0RX30</accession>
<dbReference type="Proteomes" id="UP000813427">
    <property type="component" value="Unassembled WGS sequence"/>
</dbReference>
<dbReference type="AlphaFoldDB" id="A0A8K0RX30"/>
<gene>
    <name evidence="1" type="ORF">BKA59DRAFT_476017</name>
</gene>
<evidence type="ECO:0000313" key="2">
    <source>
        <dbReference type="Proteomes" id="UP000813427"/>
    </source>
</evidence>
<comment type="caution">
    <text evidence="1">The sequence shown here is derived from an EMBL/GenBank/DDBJ whole genome shotgun (WGS) entry which is preliminary data.</text>
</comment>
<reference evidence="1" key="1">
    <citation type="journal article" date="2021" name="Nat. Commun.">
        <title>Genetic determinants of endophytism in the Arabidopsis root mycobiome.</title>
        <authorList>
            <person name="Mesny F."/>
            <person name="Miyauchi S."/>
            <person name="Thiergart T."/>
            <person name="Pickel B."/>
            <person name="Atanasova L."/>
            <person name="Karlsson M."/>
            <person name="Huettel B."/>
            <person name="Barry K.W."/>
            <person name="Haridas S."/>
            <person name="Chen C."/>
            <person name="Bauer D."/>
            <person name="Andreopoulos W."/>
            <person name="Pangilinan J."/>
            <person name="LaButti K."/>
            <person name="Riley R."/>
            <person name="Lipzen A."/>
            <person name="Clum A."/>
            <person name="Drula E."/>
            <person name="Henrissat B."/>
            <person name="Kohler A."/>
            <person name="Grigoriev I.V."/>
            <person name="Martin F.M."/>
            <person name="Hacquard S."/>
        </authorList>
    </citation>
    <scope>NUCLEOTIDE SEQUENCE</scope>
    <source>
        <strain evidence="1">MPI-SDFR-AT-0068</strain>
    </source>
</reference>
<dbReference type="OrthoDB" id="3758478at2759"/>
<keyword evidence="2" id="KW-1185">Reference proteome</keyword>